<comment type="similarity">
    <text evidence="2 13">Belongs to the cytochrome ubiquinol oxidase subunit 1 family.</text>
</comment>
<keyword evidence="3 13" id="KW-0813">Transport</keyword>
<evidence type="ECO:0000256" key="5">
    <source>
        <dbReference type="ARBA" id="ARBA00022519"/>
    </source>
</evidence>
<dbReference type="GO" id="GO:0009055">
    <property type="term" value="F:electron transfer activity"/>
    <property type="evidence" value="ECO:0007669"/>
    <property type="project" value="UniProtKB-UniRule"/>
</dbReference>
<evidence type="ECO:0000256" key="3">
    <source>
        <dbReference type="ARBA" id="ARBA00022448"/>
    </source>
</evidence>
<dbReference type="AlphaFoldDB" id="A0A0D6ZA67"/>
<dbReference type="RefSeq" id="WP_044394492.1">
    <property type="nucleotide sequence ID" value="NZ_JXIQ01000104.1"/>
</dbReference>
<reference evidence="14 15" key="1">
    <citation type="submission" date="2015-01" db="EMBL/GenBank/DDBJ databases">
        <title>Draft genome sequences of the supercritical CO2 tolerant bacteria Bacillus subterraneus MITOT1 and Bacillus cereus MIT0214.</title>
        <authorList>
            <person name="Peet K.C."/>
            <person name="Thompson J.R."/>
        </authorList>
    </citation>
    <scope>NUCLEOTIDE SEQUENCE [LARGE SCALE GENOMIC DNA]</scope>
    <source>
        <strain evidence="14 15">MITOT1</strain>
    </source>
</reference>
<gene>
    <name evidence="14" type="ORF">UB32_13530</name>
</gene>
<feature type="transmembrane region" description="Helical" evidence="13">
    <location>
        <begin position="177"/>
        <end position="206"/>
    </location>
</feature>
<keyword evidence="9 13" id="KW-0249">Electron transport</keyword>
<dbReference type="GO" id="GO:0020037">
    <property type="term" value="F:heme binding"/>
    <property type="evidence" value="ECO:0007669"/>
    <property type="project" value="TreeGrafter"/>
</dbReference>
<keyword evidence="4 13" id="KW-1003">Cell membrane</keyword>
<evidence type="ECO:0000256" key="7">
    <source>
        <dbReference type="ARBA" id="ARBA00022692"/>
    </source>
</evidence>
<feature type="transmembrane region" description="Helical" evidence="13">
    <location>
        <begin position="355"/>
        <end position="377"/>
    </location>
</feature>
<dbReference type="Proteomes" id="UP000032512">
    <property type="component" value="Unassembled WGS sequence"/>
</dbReference>
<evidence type="ECO:0000313" key="14">
    <source>
        <dbReference type="EMBL" id="KIY21483.1"/>
    </source>
</evidence>
<keyword evidence="12 13" id="KW-0472">Membrane</keyword>
<dbReference type="Pfam" id="PF01654">
    <property type="entry name" value="Cyt_bd_oxida_I"/>
    <property type="match status" value="1"/>
</dbReference>
<name>A0A0D6ZA67_9BACI</name>
<dbReference type="GO" id="GO:0016682">
    <property type="term" value="F:oxidoreductase activity, acting on diphenols and related substances as donors, oxygen as acceptor"/>
    <property type="evidence" value="ECO:0007669"/>
    <property type="project" value="TreeGrafter"/>
</dbReference>
<dbReference type="InterPro" id="IPR002585">
    <property type="entry name" value="Cyt-d_ubiquinol_oxidase_su_1"/>
</dbReference>
<dbReference type="GO" id="GO:0070069">
    <property type="term" value="C:cytochrome complex"/>
    <property type="evidence" value="ECO:0007669"/>
    <property type="project" value="UniProtKB-UniRule"/>
</dbReference>
<sequence length="450" mass="50545">MDEVLLLSRIQFAVTVFYHFLFVPLTLGLVILVAIMETKYARTLDQTYKRMADYWGKLFAINFVLGVITGITMEFQFGTNWSEYSKYMGDIFGSPLAIEALAAFFLESTFMGIWLFGKDRFSPKLRAVSIWMVALGTNISALWIITANGFMQNPVGYVLNNGRVELNSFAELVTNPYAWYMFVHTVVSAYIVGAFFMMAISAYHLLRKNETAFYKKSFKYGLAMALFSATLTPFIGHQSGVFAAKMQPAKGAAMEAVWETQKGMPFHLIQIPDQENQRNAFAAISIPKIGSFLYTNSFNGEVTGFNDLPKDEQPNIELVFYAFRLMVALGIFFLAVSWYGLYLYRKNKLETSPKYLKLVLYSVLLPYLAINAGWMVAEAGRQPWVVYGLMKTSDGVSPIASSQIVFSLAALIIFYTVLLVADVYLIVKYAKKGPESEAHYSLGGGVKHVS</sequence>
<evidence type="ECO:0000256" key="4">
    <source>
        <dbReference type="ARBA" id="ARBA00022475"/>
    </source>
</evidence>
<evidence type="ECO:0000256" key="2">
    <source>
        <dbReference type="ARBA" id="ARBA00009819"/>
    </source>
</evidence>
<keyword evidence="7 13" id="KW-0812">Transmembrane</keyword>
<evidence type="ECO:0000256" key="1">
    <source>
        <dbReference type="ARBA" id="ARBA00004429"/>
    </source>
</evidence>
<evidence type="ECO:0000256" key="10">
    <source>
        <dbReference type="ARBA" id="ARBA00022989"/>
    </source>
</evidence>
<feature type="transmembrane region" description="Helical" evidence="13">
    <location>
        <begin position="128"/>
        <end position="151"/>
    </location>
</feature>
<comment type="subcellular location">
    <subcellularLocation>
        <location evidence="1">Cell inner membrane</location>
        <topology evidence="1">Multi-pass membrane protein</topology>
    </subcellularLocation>
    <subcellularLocation>
        <location evidence="13">Cell membrane</location>
    </subcellularLocation>
</comment>
<keyword evidence="11 13" id="KW-0408">Iron</keyword>
<evidence type="ECO:0000256" key="8">
    <source>
        <dbReference type="ARBA" id="ARBA00022723"/>
    </source>
</evidence>
<dbReference type="GO" id="GO:0046872">
    <property type="term" value="F:metal ion binding"/>
    <property type="evidence" value="ECO:0007669"/>
    <property type="project" value="UniProtKB-UniRule"/>
</dbReference>
<evidence type="ECO:0000256" key="13">
    <source>
        <dbReference type="PIRNR" id="PIRNR006446"/>
    </source>
</evidence>
<keyword evidence="15" id="KW-1185">Reference proteome</keyword>
<dbReference type="GO" id="GO:0005886">
    <property type="term" value="C:plasma membrane"/>
    <property type="evidence" value="ECO:0007669"/>
    <property type="project" value="UniProtKB-SubCell"/>
</dbReference>
<dbReference type="GO" id="GO:0019646">
    <property type="term" value="P:aerobic electron transport chain"/>
    <property type="evidence" value="ECO:0007669"/>
    <property type="project" value="InterPro"/>
</dbReference>
<dbReference type="PIRSF" id="PIRSF006446">
    <property type="entry name" value="Cyt_quinol_oxidase_1"/>
    <property type="match status" value="1"/>
</dbReference>
<evidence type="ECO:0000256" key="9">
    <source>
        <dbReference type="ARBA" id="ARBA00022982"/>
    </source>
</evidence>
<evidence type="ECO:0000256" key="12">
    <source>
        <dbReference type="ARBA" id="ARBA00023136"/>
    </source>
</evidence>
<keyword evidence="6 13" id="KW-0349">Heme</keyword>
<feature type="transmembrane region" description="Helical" evidence="13">
    <location>
        <begin position="318"/>
        <end position="343"/>
    </location>
</feature>
<protein>
    <submittedName>
        <fullName evidence="14">Cytochrome D ubiquinol oxidase subunit I</fullName>
    </submittedName>
</protein>
<dbReference type="PANTHER" id="PTHR30365">
    <property type="entry name" value="CYTOCHROME D UBIQUINOL OXIDASE"/>
    <property type="match status" value="1"/>
</dbReference>
<evidence type="ECO:0000256" key="6">
    <source>
        <dbReference type="ARBA" id="ARBA00022617"/>
    </source>
</evidence>
<dbReference type="PATRIC" id="fig|285983.3.peg.1499"/>
<keyword evidence="5" id="KW-0997">Cell inner membrane</keyword>
<feature type="transmembrane region" description="Helical" evidence="13">
    <location>
        <begin position="218"/>
        <end position="236"/>
    </location>
</feature>
<dbReference type="EMBL" id="JXIQ01000104">
    <property type="protein sequence ID" value="KIY21483.1"/>
    <property type="molecule type" value="Genomic_DNA"/>
</dbReference>
<accession>A0A0D6ZA67</accession>
<organism evidence="14 15">
    <name type="scientific">Mesobacillus subterraneus</name>
    <dbReference type="NCBI Taxonomy" id="285983"/>
    <lineage>
        <taxon>Bacteria</taxon>
        <taxon>Bacillati</taxon>
        <taxon>Bacillota</taxon>
        <taxon>Bacilli</taxon>
        <taxon>Bacillales</taxon>
        <taxon>Bacillaceae</taxon>
        <taxon>Mesobacillus</taxon>
    </lineage>
</organism>
<dbReference type="OrthoDB" id="9807042at2"/>
<feature type="transmembrane region" description="Helical" evidence="13">
    <location>
        <begin position="404"/>
        <end position="427"/>
    </location>
</feature>
<proteinExistence type="inferred from homology"/>
<keyword evidence="8 13" id="KW-0479">Metal-binding</keyword>
<feature type="transmembrane region" description="Helical" evidence="13">
    <location>
        <begin position="96"/>
        <end position="116"/>
    </location>
</feature>
<dbReference type="PANTHER" id="PTHR30365:SF0">
    <property type="entry name" value="CYTOCHROME BD-I UBIQUINOL OXIDASE SUBUNIT 1"/>
    <property type="match status" value="1"/>
</dbReference>
<feature type="transmembrane region" description="Helical" evidence="13">
    <location>
        <begin position="12"/>
        <end position="35"/>
    </location>
</feature>
<evidence type="ECO:0000256" key="11">
    <source>
        <dbReference type="ARBA" id="ARBA00023004"/>
    </source>
</evidence>
<keyword evidence="10 13" id="KW-1133">Transmembrane helix</keyword>
<comment type="caution">
    <text evidence="14">The sequence shown here is derived from an EMBL/GenBank/DDBJ whole genome shotgun (WGS) entry which is preliminary data.</text>
</comment>
<evidence type="ECO:0000313" key="15">
    <source>
        <dbReference type="Proteomes" id="UP000032512"/>
    </source>
</evidence>
<feature type="transmembrane region" description="Helical" evidence="13">
    <location>
        <begin position="55"/>
        <end position="76"/>
    </location>
</feature>